<keyword evidence="3" id="KW-0479">Metal-binding</keyword>
<name>A0ABT1IP09_9PSEU</name>
<comment type="caution">
    <text evidence="5">The sequence shown here is derived from an EMBL/GenBank/DDBJ whole genome shotgun (WGS) entry which is preliminary data.</text>
</comment>
<proteinExistence type="predicted"/>
<dbReference type="GO" id="GO:0032259">
    <property type="term" value="P:methylation"/>
    <property type="evidence" value="ECO:0007669"/>
    <property type="project" value="UniProtKB-KW"/>
</dbReference>
<dbReference type="PANTHER" id="PTHR11103">
    <property type="entry name" value="SLR1189 PROTEIN"/>
    <property type="match status" value="1"/>
</dbReference>
<dbReference type="Proteomes" id="UP001205185">
    <property type="component" value="Unassembled WGS sequence"/>
</dbReference>
<evidence type="ECO:0000256" key="3">
    <source>
        <dbReference type="PROSITE-ProRule" id="PRU00333"/>
    </source>
</evidence>
<dbReference type="GO" id="GO:0008168">
    <property type="term" value="F:methyltransferase activity"/>
    <property type="evidence" value="ECO:0007669"/>
    <property type="project" value="UniProtKB-KW"/>
</dbReference>
<comment type="cofactor">
    <cofactor evidence="3">
        <name>Zn(2+)</name>
        <dbReference type="ChEBI" id="CHEBI:29105"/>
    </cofactor>
</comment>
<dbReference type="InterPro" id="IPR036589">
    <property type="entry name" value="HCY_dom_sf"/>
</dbReference>
<feature type="domain" description="Hcy-binding" evidence="4">
    <location>
        <begin position="1"/>
        <end position="251"/>
    </location>
</feature>
<feature type="binding site" evidence="3">
    <location>
        <position position="237"/>
    </location>
    <ligand>
        <name>Zn(2+)</name>
        <dbReference type="ChEBI" id="CHEBI:29105"/>
    </ligand>
</feature>
<dbReference type="EMBL" id="JAMTCO010000025">
    <property type="protein sequence ID" value="MCP2274395.1"/>
    <property type="molecule type" value="Genomic_DNA"/>
</dbReference>
<feature type="binding site" evidence="3">
    <location>
        <position position="236"/>
    </location>
    <ligand>
        <name>Zn(2+)</name>
        <dbReference type="ChEBI" id="CHEBI:29105"/>
    </ligand>
</feature>
<dbReference type="InterPro" id="IPR003726">
    <property type="entry name" value="HCY_dom"/>
</dbReference>
<keyword evidence="6" id="KW-1185">Reference proteome</keyword>
<keyword evidence="2 3" id="KW-0808">Transferase</keyword>
<feature type="binding site" evidence="3">
    <location>
        <position position="185"/>
    </location>
    <ligand>
        <name>Zn(2+)</name>
        <dbReference type="ChEBI" id="CHEBI:29105"/>
    </ligand>
</feature>
<gene>
    <name evidence="5" type="ORF">LV75_006930</name>
</gene>
<sequence>MLLDTSLPTGLRDAGVVVEAPWWTNRPMLTGAGRAAIRAVHEADVAAGAEVITTATFRCSETELLGLGLAPGSGTAWMVHAAVGVARAAAGPSVTVAGSVGPADPAGHGWLVTELVRCGVDVVFAESMPSRAEAGVVIEHAVVSGKPAWVSFQCADNGKLPSGESVVDAVVGAWEGGAALIALNCGTPEDVEDALKAVRERYDGPLGAYPDVTGERLMDTLSRWHLDYDLALIGGCCGSTAAHLKAPATHS</sequence>
<evidence type="ECO:0000259" key="4">
    <source>
        <dbReference type="PROSITE" id="PS50970"/>
    </source>
</evidence>
<dbReference type="PROSITE" id="PS50970">
    <property type="entry name" value="HCY"/>
    <property type="match status" value="1"/>
</dbReference>
<evidence type="ECO:0000313" key="6">
    <source>
        <dbReference type="Proteomes" id="UP001205185"/>
    </source>
</evidence>
<dbReference type="PANTHER" id="PTHR11103:SF18">
    <property type="entry name" value="SLR1189 PROTEIN"/>
    <property type="match status" value="1"/>
</dbReference>
<evidence type="ECO:0000256" key="2">
    <source>
        <dbReference type="ARBA" id="ARBA00022679"/>
    </source>
</evidence>
<dbReference type="Gene3D" id="3.20.20.330">
    <property type="entry name" value="Homocysteine-binding-like domain"/>
    <property type="match status" value="1"/>
</dbReference>
<protein>
    <submittedName>
        <fullName evidence="5">Homocysteine/selenocysteine methylase (S-methylmethionine-dependent)</fullName>
    </submittedName>
</protein>
<accession>A0ABT1IP09</accession>
<dbReference type="SUPFAM" id="SSF82282">
    <property type="entry name" value="Homocysteine S-methyltransferase"/>
    <property type="match status" value="1"/>
</dbReference>
<organism evidence="5 6">
    <name type="scientific">Actinokineospora diospyrosa</name>
    <dbReference type="NCBI Taxonomy" id="103728"/>
    <lineage>
        <taxon>Bacteria</taxon>
        <taxon>Bacillati</taxon>
        <taxon>Actinomycetota</taxon>
        <taxon>Actinomycetes</taxon>
        <taxon>Pseudonocardiales</taxon>
        <taxon>Pseudonocardiaceae</taxon>
        <taxon>Actinokineospora</taxon>
    </lineage>
</organism>
<evidence type="ECO:0000313" key="5">
    <source>
        <dbReference type="EMBL" id="MCP2274395.1"/>
    </source>
</evidence>
<dbReference type="RefSeq" id="WP_253891725.1">
    <property type="nucleotide sequence ID" value="NZ_BAAAVB010000032.1"/>
</dbReference>
<keyword evidence="1 3" id="KW-0489">Methyltransferase</keyword>
<keyword evidence="3" id="KW-0862">Zinc</keyword>
<dbReference type="Pfam" id="PF02574">
    <property type="entry name" value="S-methyl_trans"/>
    <property type="match status" value="1"/>
</dbReference>
<reference evidence="5 6" key="1">
    <citation type="submission" date="2022-06" db="EMBL/GenBank/DDBJ databases">
        <title>Genomic Encyclopedia of Archaeal and Bacterial Type Strains, Phase II (KMG-II): from individual species to whole genera.</title>
        <authorList>
            <person name="Goeker M."/>
        </authorList>
    </citation>
    <scope>NUCLEOTIDE SEQUENCE [LARGE SCALE GENOMIC DNA]</scope>
    <source>
        <strain evidence="5 6">DSM 44255</strain>
    </source>
</reference>
<evidence type="ECO:0000256" key="1">
    <source>
        <dbReference type="ARBA" id="ARBA00022603"/>
    </source>
</evidence>